<comment type="caution">
    <text evidence="4">The sequence shown here is derived from an EMBL/GenBank/DDBJ whole genome shotgun (WGS) entry which is preliminary data.</text>
</comment>
<evidence type="ECO:0000259" key="3">
    <source>
        <dbReference type="Pfam" id="PF25853"/>
    </source>
</evidence>
<evidence type="ECO:0000259" key="2">
    <source>
        <dbReference type="Pfam" id="PF19830"/>
    </source>
</evidence>
<accession>A0A6N7VZP7</accession>
<evidence type="ECO:0000313" key="5">
    <source>
        <dbReference type="Proteomes" id="UP000436047"/>
    </source>
</evidence>
<dbReference type="Proteomes" id="UP000436047">
    <property type="component" value="Unassembled WGS sequence"/>
</dbReference>
<keyword evidence="1" id="KW-0812">Transmembrane</keyword>
<feature type="transmembrane region" description="Helical" evidence="1">
    <location>
        <begin position="240"/>
        <end position="260"/>
    </location>
</feature>
<organism evidence="4 5">
    <name type="scientific">Eisenbergiella porci</name>
    <dbReference type="NCBI Taxonomy" id="2652274"/>
    <lineage>
        <taxon>Bacteria</taxon>
        <taxon>Bacillati</taxon>
        <taxon>Bacillota</taxon>
        <taxon>Clostridia</taxon>
        <taxon>Lachnospirales</taxon>
        <taxon>Lachnospiraceae</taxon>
        <taxon>Eisenbergiella</taxon>
    </lineage>
</organism>
<keyword evidence="5" id="KW-1185">Reference proteome</keyword>
<evidence type="ECO:0008006" key="6">
    <source>
        <dbReference type="Google" id="ProtNLM"/>
    </source>
</evidence>
<gene>
    <name evidence="4" type="ORF">FYJ45_05350</name>
</gene>
<dbReference type="InterPro" id="IPR046278">
    <property type="entry name" value="DUF6311"/>
</dbReference>
<dbReference type="AlphaFoldDB" id="A0A6N7VZP7"/>
<feature type="transmembrane region" description="Helical" evidence="1">
    <location>
        <begin position="352"/>
        <end position="377"/>
    </location>
</feature>
<feature type="domain" description="DUF6311" evidence="3">
    <location>
        <begin position="465"/>
        <end position="559"/>
    </location>
</feature>
<evidence type="ECO:0000313" key="4">
    <source>
        <dbReference type="EMBL" id="MSS87772.1"/>
    </source>
</evidence>
<feature type="transmembrane region" description="Helical" evidence="1">
    <location>
        <begin position="120"/>
        <end position="143"/>
    </location>
</feature>
<sequence>MESRKQGGIKDTVQAGLNYWKKNNVLILGTLVGIVTFICIFGVHVLNVTYTDWLLGGGDLTQNYLGWCLFRNSDWFFPFGLMDNASYPNAVSVIFTDSVPLFAVFFKIFKAVLPDRFQYFGIWVMLCMGAQGAFGALLIYHYVKKKAEAVVGSLLFVITPAMLGQMSLNLALGAQWLVLCSLYLGIRRMEMSEKRFELAWGIAGFLTGSIQMYFIPMCGFVLLSFLLSDLLRRKKIRQDVLALLAYLGAAVGVVALLGGFSHNHMPDTSQFGQSSFNLNGLWNPQGWSQYLSDLPVYGANPSEGLAFPGTGIVLTLIAAAAACLIHTIYKVFIKKEKKLTHLRFDWGENGVAFLILAMISLSVALSPQAACGSSLIWNYELPAWLSSLWQRISCCGRFIWPVLYLIILGSVVWMEKEMPWETMAAVLLVIFAVLQIADGKWQLMQRQVQFGTEFAYDSRLEDEKWDMWAREGDNKHMVFVGLDDEDLLNDLSAYAAENGMTINYFNAACQTIRTKAVEDLVESLINPREDTMYIYKAADEGNCIDTRMEYDAVDGVIVGMVKKQG</sequence>
<dbReference type="EMBL" id="VUMI01000006">
    <property type="protein sequence ID" value="MSS87772.1"/>
    <property type="molecule type" value="Genomic_DNA"/>
</dbReference>
<reference evidence="4 5" key="1">
    <citation type="submission" date="2019-08" db="EMBL/GenBank/DDBJ databases">
        <title>In-depth cultivation of the pig gut microbiome towards novel bacterial diversity and tailored functional studies.</title>
        <authorList>
            <person name="Wylensek D."/>
            <person name="Hitch T.C.A."/>
            <person name="Clavel T."/>
        </authorList>
    </citation>
    <scope>NUCLEOTIDE SEQUENCE [LARGE SCALE GENOMIC DNA]</scope>
    <source>
        <strain evidence="4 5">WCA-389-WT-23B</strain>
    </source>
</reference>
<feature type="transmembrane region" description="Helical" evidence="1">
    <location>
        <begin position="420"/>
        <end position="437"/>
    </location>
</feature>
<feature type="transmembrane region" description="Helical" evidence="1">
    <location>
        <begin position="312"/>
        <end position="332"/>
    </location>
</feature>
<feature type="transmembrane region" description="Helical" evidence="1">
    <location>
        <begin position="25"/>
        <end position="46"/>
    </location>
</feature>
<name>A0A6N7VZP7_9FIRM</name>
<keyword evidence="1" id="KW-1133">Transmembrane helix</keyword>
<dbReference type="InterPro" id="IPR058671">
    <property type="entry name" value="DUF6311_C"/>
</dbReference>
<proteinExistence type="predicted"/>
<evidence type="ECO:0000256" key="1">
    <source>
        <dbReference type="SAM" id="Phobius"/>
    </source>
</evidence>
<protein>
    <recommendedName>
        <fullName evidence="6">Glycosyltransferase RgtA/B/C/D-like domain-containing protein</fullName>
    </recommendedName>
</protein>
<dbReference type="Pfam" id="PF25853">
    <property type="entry name" value="DUF6311_C"/>
    <property type="match status" value="1"/>
</dbReference>
<keyword evidence="1" id="KW-0472">Membrane</keyword>
<feature type="transmembrane region" description="Helical" evidence="1">
    <location>
        <begin position="198"/>
        <end position="228"/>
    </location>
</feature>
<feature type="transmembrane region" description="Helical" evidence="1">
    <location>
        <begin position="398"/>
        <end position="414"/>
    </location>
</feature>
<feature type="domain" description="DUF6311" evidence="2">
    <location>
        <begin position="31"/>
        <end position="439"/>
    </location>
</feature>
<dbReference type="Pfam" id="PF19830">
    <property type="entry name" value="DUF6311"/>
    <property type="match status" value="1"/>
</dbReference>